<accession>A0A409VNW1</accession>
<dbReference type="Proteomes" id="UP000284706">
    <property type="component" value="Unassembled WGS sequence"/>
</dbReference>
<evidence type="ECO:0000313" key="1">
    <source>
        <dbReference type="EMBL" id="PPQ67961.1"/>
    </source>
</evidence>
<protein>
    <submittedName>
        <fullName evidence="1">Uncharacterized protein</fullName>
    </submittedName>
</protein>
<gene>
    <name evidence="1" type="ORF">CVT26_005841</name>
</gene>
<proteinExistence type="predicted"/>
<dbReference type="InParanoid" id="A0A409VNW1"/>
<sequence length="110" mass="12023">MPRMRRVQGRRFLVFPAIKPACTHGASPCLCFGIVNICNKIQNKPKADEVDQLVKECPVCEKSALAIVKENIGTNPLRDMKGNRDIGGNKTSDTKDFTADVNAAAILPKI</sequence>
<evidence type="ECO:0000313" key="2">
    <source>
        <dbReference type="Proteomes" id="UP000284706"/>
    </source>
</evidence>
<dbReference type="EMBL" id="NHYE01005605">
    <property type="protein sequence ID" value="PPQ67961.1"/>
    <property type="molecule type" value="Genomic_DNA"/>
</dbReference>
<keyword evidence="2" id="KW-1185">Reference proteome</keyword>
<organism evidence="1 2">
    <name type="scientific">Gymnopilus dilepis</name>
    <dbReference type="NCBI Taxonomy" id="231916"/>
    <lineage>
        <taxon>Eukaryota</taxon>
        <taxon>Fungi</taxon>
        <taxon>Dikarya</taxon>
        <taxon>Basidiomycota</taxon>
        <taxon>Agaricomycotina</taxon>
        <taxon>Agaricomycetes</taxon>
        <taxon>Agaricomycetidae</taxon>
        <taxon>Agaricales</taxon>
        <taxon>Agaricineae</taxon>
        <taxon>Hymenogastraceae</taxon>
        <taxon>Gymnopilus</taxon>
    </lineage>
</organism>
<name>A0A409VNW1_9AGAR</name>
<dbReference type="AlphaFoldDB" id="A0A409VNW1"/>
<reference evidence="1 2" key="1">
    <citation type="journal article" date="2018" name="Evol. Lett.">
        <title>Horizontal gene cluster transfer increased hallucinogenic mushroom diversity.</title>
        <authorList>
            <person name="Reynolds H.T."/>
            <person name="Vijayakumar V."/>
            <person name="Gluck-Thaler E."/>
            <person name="Korotkin H.B."/>
            <person name="Matheny P.B."/>
            <person name="Slot J.C."/>
        </authorList>
    </citation>
    <scope>NUCLEOTIDE SEQUENCE [LARGE SCALE GENOMIC DNA]</scope>
    <source>
        <strain evidence="1 2">SRW20</strain>
    </source>
</reference>
<comment type="caution">
    <text evidence="1">The sequence shown here is derived from an EMBL/GenBank/DDBJ whole genome shotgun (WGS) entry which is preliminary data.</text>
</comment>